<dbReference type="SUPFAM" id="SSF52266">
    <property type="entry name" value="SGNH hydrolase"/>
    <property type="match status" value="1"/>
</dbReference>
<evidence type="ECO:0008006" key="3">
    <source>
        <dbReference type="Google" id="ProtNLM"/>
    </source>
</evidence>
<proteinExistence type="predicted"/>
<dbReference type="Proteomes" id="UP000199518">
    <property type="component" value="Unassembled WGS sequence"/>
</dbReference>
<dbReference type="InterPro" id="IPR036514">
    <property type="entry name" value="SGNH_hydro_sf"/>
</dbReference>
<dbReference type="Gene3D" id="3.40.50.1110">
    <property type="entry name" value="SGNH hydrolase"/>
    <property type="match status" value="1"/>
</dbReference>
<evidence type="ECO:0000313" key="2">
    <source>
        <dbReference type="Proteomes" id="UP000199518"/>
    </source>
</evidence>
<keyword evidence="2" id="KW-1185">Reference proteome</keyword>
<organism evidence="1 2">
    <name type="scientific">Planctomicrobium piriforme</name>
    <dbReference type="NCBI Taxonomy" id="1576369"/>
    <lineage>
        <taxon>Bacteria</taxon>
        <taxon>Pseudomonadati</taxon>
        <taxon>Planctomycetota</taxon>
        <taxon>Planctomycetia</taxon>
        <taxon>Planctomycetales</taxon>
        <taxon>Planctomycetaceae</taxon>
        <taxon>Planctomicrobium</taxon>
    </lineage>
</organism>
<dbReference type="EMBL" id="FOQD01000019">
    <property type="protein sequence ID" value="SFJ37159.1"/>
    <property type="molecule type" value="Genomic_DNA"/>
</dbReference>
<dbReference type="GO" id="GO:0016788">
    <property type="term" value="F:hydrolase activity, acting on ester bonds"/>
    <property type="evidence" value="ECO:0007669"/>
    <property type="project" value="UniProtKB-ARBA"/>
</dbReference>
<protein>
    <recommendedName>
        <fullName evidence="3">GDSL-like Lipase/Acylhydrolase family protein</fullName>
    </recommendedName>
</protein>
<accession>A0A1I3QUJ1</accession>
<dbReference type="AlphaFoldDB" id="A0A1I3QUJ1"/>
<name>A0A1I3QUJ1_9PLAN</name>
<reference evidence="2" key="1">
    <citation type="submission" date="2016-10" db="EMBL/GenBank/DDBJ databases">
        <authorList>
            <person name="Varghese N."/>
            <person name="Submissions S."/>
        </authorList>
    </citation>
    <scope>NUCLEOTIDE SEQUENCE [LARGE SCALE GENOMIC DNA]</scope>
    <source>
        <strain evidence="2">DSM 26348</strain>
    </source>
</reference>
<evidence type="ECO:0000313" key="1">
    <source>
        <dbReference type="EMBL" id="SFJ37159.1"/>
    </source>
</evidence>
<sequence length="209" mass="23425">MLRSAPSVTWLFTGDTLTLPGQPSERNSHVSALTHAIRDELGRYDDAFISSEAPRLRLRELLDNFEQRIGRFAPHIVIVSCGVEELRATGESSLAFERMFHELIERIRGAGAVAVINTPPRPEMGEGVEHADELIRLEAIRACTAESPAFLVDHWDHWEQSSELHWLAADGQSLSHSGAKAFADEFVRELQLDELKHQISEVDEPLPVE</sequence>
<gene>
    <name evidence="1" type="ORF">SAMN05421753_11937</name>
</gene>